<keyword evidence="3" id="KW-1185">Reference proteome</keyword>
<evidence type="ECO:0000313" key="2">
    <source>
        <dbReference type="EMBL" id="SMQ55256.1"/>
    </source>
</evidence>
<organism evidence="2 3">
    <name type="scientific">Zymoseptoria tritici (strain ST99CH_3D7)</name>
    <dbReference type="NCBI Taxonomy" id="1276538"/>
    <lineage>
        <taxon>Eukaryota</taxon>
        <taxon>Fungi</taxon>
        <taxon>Dikarya</taxon>
        <taxon>Ascomycota</taxon>
        <taxon>Pezizomycotina</taxon>
        <taxon>Dothideomycetes</taxon>
        <taxon>Dothideomycetidae</taxon>
        <taxon>Mycosphaerellales</taxon>
        <taxon>Mycosphaerellaceae</taxon>
        <taxon>Zymoseptoria</taxon>
    </lineage>
</organism>
<gene>
    <name evidence="2" type="ORF">ZT3D7_G10411</name>
</gene>
<feature type="signal peptide" evidence="1">
    <location>
        <begin position="1"/>
        <end position="18"/>
    </location>
</feature>
<feature type="chain" id="PRO_5012078392" evidence="1">
    <location>
        <begin position="19"/>
        <end position="83"/>
    </location>
</feature>
<evidence type="ECO:0000256" key="1">
    <source>
        <dbReference type="SAM" id="SignalP"/>
    </source>
</evidence>
<evidence type="ECO:0000313" key="3">
    <source>
        <dbReference type="Proteomes" id="UP000215127"/>
    </source>
</evidence>
<accession>A0A1X7S6D1</accession>
<dbReference type="AlphaFoldDB" id="A0A1X7S6D1"/>
<keyword evidence="1" id="KW-0732">Signal</keyword>
<protein>
    <submittedName>
        <fullName evidence="2">Uncharacterized protein</fullName>
    </submittedName>
</protein>
<reference evidence="2 3" key="1">
    <citation type="submission" date="2016-06" db="EMBL/GenBank/DDBJ databases">
        <authorList>
            <person name="Kjaerup R.B."/>
            <person name="Dalgaard T.S."/>
            <person name="Juul-Madsen H.R."/>
        </authorList>
    </citation>
    <scope>NUCLEOTIDE SEQUENCE [LARGE SCALE GENOMIC DNA]</scope>
</reference>
<dbReference type="Proteomes" id="UP000215127">
    <property type="component" value="Chromosome 11"/>
</dbReference>
<dbReference type="EMBL" id="LT853702">
    <property type="protein sequence ID" value="SMQ55256.1"/>
    <property type="molecule type" value="Genomic_DNA"/>
</dbReference>
<sequence length="83" mass="8913">MHLAQLMVMLGLAASALATAGYTCKVATNPDSAGTCSTSGGREHRHMPLSLHRTNKHAHSDMQGRNVAEVQEQAQDCMNHDVN</sequence>
<proteinExistence type="predicted"/>
<name>A0A1X7S6D1_ZYMT9</name>